<evidence type="ECO:0000313" key="4">
    <source>
        <dbReference type="EMBL" id="KAK2826571.1"/>
    </source>
</evidence>
<feature type="compositionally biased region" description="Basic and acidic residues" evidence="2">
    <location>
        <begin position="2116"/>
        <end position="2127"/>
    </location>
</feature>
<dbReference type="Proteomes" id="UP001187415">
    <property type="component" value="Unassembled WGS sequence"/>
</dbReference>
<feature type="region of interest" description="Disordered" evidence="2">
    <location>
        <begin position="1468"/>
        <end position="1513"/>
    </location>
</feature>
<evidence type="ECO:0000259" key="3">
    <source>
        <dbReference type="Pfam" id="PF15082"/>
    </source>
</evidence>
<sequence>MCEAYRVSSAVKVEQMEAEMSQQLSALRVEMEERGPPHRTPSSKSYSSVPPPKDISSFRAEREHALRRGLQVAEALPVHSQADVMQRELESCLALEYTPDSLPPLLHQFFTDRLSHLAHVKYQLMLRWRRFCRHSSVIEKLYPNYKDQVSHLTDEYEDAVQRARRLSASREKILTGRGGSASLVTQADVLIYLRWLVCHLHSVHNIHNFLRVLHYLPAAERREQEFEPTVIKEETSQQPRHAEGASARPPNVPLLAVHLDGFLAELQSLIAYFHLPYDTGNLRTPADEMELFSMVWREFRIIFAQQEQMKTFPQYDCTEIKDSQWGRKGGRTALKREANWTPFIQVKPRRDPWQQKVLMKLRENKSVDKLLKMHSRFLQVPDVSHVAAVLKEHAAGVDLLQPAQASSAARDANAQRQKIHEIWTSETRGLTCRSRDGGRQDKSSLTASATNKSSSFVDVLPPLSLDDSSEEGTVDPVSTRGAYLSLIYLRHLKLRELQHISLGMLNYLRSVERTLTFDLAGLQLQEHELVSTAEETGWMNAARGGRGEAGGLESMQHSHNTPVDYKVHCSEFMEFPEVENLHDFYTSDERFIHTQDQRGFFVVYDAALKDLDELEDELLLIGSHFIQRNGIEKMRKAGTATPDVRSWAGAEIDHVAVLLDLWTCETEFLENKVQLLNCYHEAYQHAAGTEERFALASVITDIMHSRPELDLHQDYFVQTYRAEIDCLQRHTQLLQNILDNQVEKQRQYLQRIWRNERQASIHDYGLPPNYVPKHLVSLGGSSPALMNVFLLEVHPSLCLASAVYHGLVQAHAELCQLHRATGVSAKLVLRRKLLQQALQSWDNLASPGVSYSAQIQKDLFSDVFSEDPFLVQKVGLMVVRSAEETDMKQGQEKELRAVETFSKLLELVTLRHRLLESASETALLAQLYRNVASELGFDEFHLYLRAVQFDVVEQEQRTRHRPVFITAILEDDSSVDRFTPSHLPLSIHELDENQIGKFSFSSGETLIHLMNRQSIENLQVTLACQVTQKNALINAVKLASLCYWANKAPSSAESSDTLRSDTSPKRIDSKPASDANNLQENSPLSTRTPTPAKEMLTEAFVSIQLEKVGVRDEMLNSFMKKKQALGGFIKHPEDAAKIKRGLIMDFLKKFSKQISQYGVRAQIVAYYFSLMSLLDDVPSIRQSHFMIGTASDAKAAEEAGVRPDPRTFQQRPQQLMSDDGKTLLNLWFIPHFSDVLHMFKTLDVLAVAESLHHTLQIVSALHDIVYYLVSFSRLGNTADSRMYRRGQDARGSHLTADWGGSEGIGAELLDVQRQVDLLSDPSSPESVGRLLQLRRQVLLLQFDTAVRHLIREAFLSSGDFASYQSVTDNMATALPPLSDSIQADAASLTLHVPRPLGPQSCQAQILFPWRSFIARWGLFPLRIWDVPPIEKCMQLCLSGLSDRSRVQANAALLCASLLMEDVRNSGRDAEPVRLHGDKDGLLHNRKTNEEEDESCKEGEKDEDETCASSSTPPLQDPIRVQAVLKGFLLLTKQLQVFKESWARRRLGVDVFSTASLYQQFVKLYRAEIFYPSMKALAQRLGNEQDYDVLISGSESLLPPPGASEVDVKVQQLHRLLESTECDMIREVQRRISRELTLVVSERMQQSQNLPTELWKKVPLKYRLSLERPQIVETFIQQLMDGAEEAEGQLSVSRDHLQTCLTHLGSSLMERERRSFLLYSQFYEQILQQETLLLYEKEQDLKNLKDSQTHTSHREVSVVCRGLMTEISALQARVAHLQGEKSSLEEQLSLKFKERYDTLVRKLFSTCIQLKAGLDDYHRQMEQDVSAMVSRVRLEGVERILKLKKSSTGTKDDNGLSFPQLKKEDDHELNQENSQLTALLCKLKALNKWRQVVDQEKLHRQLLQTQQREITSRTEALRVKMMSEEKVILLQEELDVAQQMLTCCQAECSSTKKLLSRKMEELQVVRHQSAQEARGRQELDTYRVRSLEQMRADMEDRDRLLRELSEQLDRGSRMQHLQRQRSAKEIRQVRGQLQQERCLKQEAFQQLDKLTNQVNSMEAAFTMCTSTAGQHRSYYTPTASRLSARSPSAGLHRASQQQLALQFGSFTNCTAPQETATEPRHQKAETARGRSNTGIERPKADSSRLRVLTADTLLPHL</sequence>
<feature type="compositionally biased region" description="Polar residues" evidence="2">
    <location>
        <begin position="1074"/>
        <end position="1089"/>
    </location>
</feature>
<proteinExistence type="predicted"/>
<feature type="region of interest" description="Disordered" evidence="2">
    <location>
        <begin position="31"/>
        <end position="54"/>
    </location>
</feature>
<reference evidence="4" key="1">
    <citation type="submission" date="2023-07" db="EMBL/GenBank/DDBJ databases">
        <title>Chromosome-level Genome Assembly of Striped Snakehead (Channa striata).</title>
        <authorList>
            <person name="Liu H."/>
        </authorList>
    </citation>
    <scope>NUCLEOTIDE SEQUENCE</scope>
    <source>
        <strain evidence="4">Gz</strain>
        <tissue evidence="4">Muscle</tissue>
    </source>
</reference>
<gene>
    <name evidence="4" type="ORF">Q5P01_020785</name>
</gene>
<protein>
    <recommendedName>
        <fullName evidence="3">DUF4549 domain-containing protein</fullName>
    </recommendedName>
</protein>
<evidence type="ECO:0000256" key="1">
    <source>
        <dbReference type="SAM" id="Coils"/>
    </source>
</evidence>
<feature type="compositionally biased region" description="Basic and acidic residues" evidence="2">
    <location>
        <begin position="1468"/>
        <end position="1488"/>
    </location>
</feature>
<feature type="compositionally biased region" description="Basic and acidic residues" evidence="2">
    <location>
        <begin position="1056"/>
        <end position="1071"/>
    </location>
</feature>
<feature type="region of interest" description="Disordered" evidence="2">
    <location>
        <begin position="2110"/>
        <end position="2143"/>
    </location>
</feature>
<feature type="domain" description="DUF4549" evidence="3">
    <location>
        <begin position="4"/>
        <end position="146"/>
    </location>
</feature>
<feature type="compositionally biased region" description="Basic and acidic residues" evidence="2">
    <location>
        <begin position="433"/>
        <end position="442"/>
    </location>
</feature>
<feature type="region of interest" description="Disordered" evidence="2">
    <location>
        <begin position="430"/>
        <end position="449"/>
    </location>
</feature>
<evidence type="ECO:0000313" key="5">
    <source>
        <dbReference type="Proteomes" id="UP001187415"/>
    </source>
</evidence>
<keyword evidence="5" id="KW-1185">Reference proteome</keyword>
<dbReference type="EMBL" id="JAUPFM010000016">
    <property type="protein sequence ID" value="KAK2826571.1"/>
    <property type="molecule type" value="Genomic_DNA"/>
</dbReference>
<keyword evidence="1" id="KW-0175">Coiled coil</keyword>
<dbReference type="PANTHER" id="PTHR33331">
    <property type="entry name" value="COILED-COIL DOMAIN-CONTAINING PROTEIN 162"/>
    <property type="match status" value="1"/>
</dbReference>
<dbReference type="InterPro" id="IPR040401">
    <property type="entry name" value="CCDC162"/>
</dbReference>
<comment type="caution">
    <text evidence="4">The sequence shown here is derived from an EMBL/GenBank/DDBJ whole genome shotgun (WGS) entry which is preliminary data.</text>
</comment>
<feature type="coiled-coil region" evidence="1">
    <location>
        <begin position="2032"/>
        <end position="2059"/>
    </location>
</feature>
<name>A0AA88SBS0_CHASR</name>
<evidence type="ECO:0000256" key="2">
    <source>
        <dbReference type="SAM" id="MobiDB-lite"/>
    </source>
</evidence>
<dbReference type="PANTHER" id="PTHR33331:SF13">
    <property type="entry name" value="COILED-COIL DOMAIN CONTAINING 162"/>
    <property type="match status" value="1"/>
</dbReference>
<dbReference type="InterPro" id="IPR029376">
    <property type="entry name" value="DUF4549"/>
</dbReference>
<dbReference type="Pfam" id="PF15082">
    <property type="entry name" value="DUF4549"/>
    <property type="match status" value="1"/>
</dbReference>
<organism evidence="4 5">
    <name type="scientific">Channa striata</name>
    <name type="common">Snakehead murrel</name>
    <name type="synonym">Ophicephalus striatus</name>
    <dbReference type="NCBI Taxonomy" id="64152"/>
    <lineage>
        <taxon>Eukaryota</taxon>
        <taxon>Metazoa</taxon>
        <taxon>Chordata</taxon>
        <taxon>Craniata</taxon>
        <taxon>Vertebrata</taxon>
        <taxon>Euteleostomi</taxon>
        <taxon>Actinopterygii</taxon>
        <taxon>Neopterygii</taxon>
        <taxon>Teleostei</taxon>
        <taxon>Neoteleostei</taxon>
        <taxon>Acanthomorphata</taxon>
        <taxon>Anabantaria</taxon>
        <taxon>Anabantiformes</taxon>
        <taxon>Channoidei</taxon>
        <taxon>Channidae</taxon>
        <taxon>Channa</taxon>
    </lineage>
</organism>
<feature type="region of interest" description="Disordered" evidence="2">
    <location>
        <begin position="1051"/>
        <end position="1091"/>
    </location>
</feature>
<accession>A0AA88SBS0</accession>
<feature type="compositionally biased region" description="Acidic residues" evidence="2">
    <location>
        <begin position="1489"/>
        <end position="1505"/>
    </location>
</feature>